<proteinExistence type="predicted"/>
<feature type="transmembrane region" description="Helical" evidence="4">
    <location>
        <begin position="20"/>
        <end position="42"/>
    </location>
</feature>
<evidence type="ECO:0000256" key="4">
    <source>
        <dbReference type="SAM" id="Phobius"/>
    </source>
</evidence>
<dbReference type="Pfam" id="PF06580">
    <property type="entry name" value="His_kinase"/>
    <property type="match status" value="1"/>
</dbReference>
<accession>A0A5C7FW40</accession>
<protein>
    <recommendedName>
        <fullName evidence="2">histidine kinase</fullName>
        <ecNumber evidence="2">2.7.13.3</ecNumber>
    </recommendedName>
</protein>
<keyword evidence="7" id="KW-1185">Reference proteome</keyword>
<dbReference type="SMART" id="SM00387">
    <property type="entry name" value="HATPase_c"/>
    <property type="match status" value="1"/>
</dbReference>
<keyword evidence="6" id="KW-0418">Kinase</keyword>
<dbReference type="InterPro" id="IPR004358">
    <property type="entry name" value="Sig_transdc_His_kin-like_C"/>
</dbReference>
<evidence type="ECO:0000313" key="6">
    <source>
        <dbReference type="EMBL" id="TXF99071.1"/>
    </source>
</evidence>
<dbReference type="PRINTS" id="PR00344">
    <property type="entry name" value="BCTRLSENSOR"/>
</dbReference>
<organism evidence="6 7">
    <name type="scientific">Massilia arenae</name>
    <dbReference type="NCBI Taxonomy" id="2603288"/>
    <lineage>
        <taxon>Bacteria</taxon>
        <taxon>Pseudomonadati</taxon>
        <taxon>Pseudomonadota</taxon>
        <taxon>Betaproteobacteria</taxon>
        <taxon>Burkholderiales</taxon>
        <taxon>Oxalobacteraceae</taxon>
        <taxon>Telluria group</taxon>
        <taxon>Massilia</taxon>
    </lineage>
</organism>
<dbReference type="GO" id="GO:0000155">
    <property type="term" value="F:phosphorelay sensor kinase activity"/>
    <property type="evidence" value="ECO:0007669"/>
    <property type="project" value="InterPro"/>
</dbReference>
<dbReference type="InterPro" id="IPR050640">
    <property type="entry name" value="Bact_2-comp_sensor_kinase"/>
</dbReference>
<feature type="transmembrane region" description="Helical" evidence="4">
    <location>
        <begin position="48"/>
        <end position="69"/>
    </location>
</feature>
<dbReference type="Gene3D" id="3.30.565.10">
    <property type="entry name" value="Histidine kinase-like ATPase, C-terminal domain"/>
    <property type="match status" value="1"/>
</dbReference>
<dbReference type="AlphaFoldDB" id="A0A5C7FW40"/>
<dbReference type="PROSITE" id="PS50109">
    <property type="entry name" value="HIS_KIN"/>
    <property type="match status" value="1"/>
</dbReference>
<comment type="caution">
    <text evidence="6">The sequence shown here is derived from an EMBL/GenBank/DDBJ whole genome shotgun (WGS) entry which is preliminary data.</text>
</comment>
<evidence type="ECO:0000256" key="1">
    <source>
        <dbReference type="ARBA" id="ARBA00000085"/>
    </source>
</evidence>
<evidence type="ECO:0000256" key="2">
    <source>
        <dbReference type="ARBA" id="ARBA00012438"/>
    </source>
</evidence>
<keyword evidence="6" id="KW-0808">Transferase</keyword>
<evidence type="ECO:0000256" key="3">
    <source>
        <dbReference type="SAM" id="Coils"/>
    </source>
</evidence>
<gene>
    <name evidence="6" type="ORF">FVD38_14850</name>
</gene>
<dbReference type="InterPro" id="IPR036890">
    <property type="entry name" value="HATPase_C_sf"/>
</dbReference>
<dbReference type="EC" id="2.7.13.3" evidence="2"/>
<keyword evidence="3" id="KW-0175">Coiled coil</keyword>
<dbReference type="InterPro" id="IPR005467">
    <property type="entry name" value="His_kinase_dom"/>
</dbReference>
<comment type="catalytic activity">
    <reaction evidence="1">
        <text>ATP + protein L-histidine = ADP + protein N-phospho-L-histidine.</text>
        <dbReference type="EC" id="2.7.13.3"/>
    </reaction>
</comment>
<sequence length="363" mass="39767">MSSPIRSLLPAPRSRLRRLLADLPLSIAVSAVLAIFIGLVSGHFVENLVVSIVIGIVAFTIVNGGRLLWWDRRGWGVREWAPFLALAVATAPVAHFTGLRVGGMMLGIPTPTLAEYPTPARMSMVLFTMLGTMMMVVLVRYRERLRRIEEEHAAARLRAEIIERQALQAQLRLLQAQIEPHMLFNTLANLQGLIAIDPDRASEMLDQLIQYLRATLSVSRAESTTLEQEFSAMDAYLGLMGVRMGERLAYRIELPPELKTARLPTMLLQPLVENAIVHGLEPKVDGGEIVVKASVAGDSLMIEVCDTGLGLMQVSSRRGSGVGVSTTRERLEALYGERATMSLTPASPQGTLARLTLPLETTA</sequence>
<dbReference type="GO" id="GO:0016020">
    <property type="term" value="C:membrane"/>
    <property type="evidence" value="ECO:0007669"/>
    <property type="project" value="InterPro"/>
</dbReference>
<dbReference type="EMBL" id="VPFD01000015">
    <property type="protein sequence ID" value="TXF99071.1"/>
    <property type="molecule type" value="Genomic_DNA"/>
</dbReference>
<keyword evidence="4" id="KW-0472">Membrane</keyword>
<feature type="transmembrane region" description="Helical" evidence="4">
    <location>
        <begin position="122"/>
        <end position="141"/>
    </location>
</feature>
<feature type="domain" description="Histidine kinase" evidence="5">
    <location>
        <begin position="199"/>
        <end position="361"/>
    </location>
</feature>
<name>A0A5C7FW40_9BURK</name>
<feature type="transmembrane region" description="Helical" evidence="4">
    <location>
        <begin position="81"/>
        <end position="102"/>
    </location>
</feature>
<dbReference type="Proteomes" id="UP000321413">
    <property type="component" value="Unassembled WGS sequence"/>
</dbReference>
<reference evidence="6 7" key="1">
    <citation type="submission" date="2019-08" db="EMBL/GenBank/DDBJ databases">
        <title>Massilia golmudensis sp. nov., isolated from sand in the Qinghai-Tibetan Plateau.</title>
        <authorList>
            <person name="Zhang B."/>
        </authorList>
    </citation>
    <scope>NUCLEOTIDE SEQUENCE [LARGE SCALE GENOMIC DNA]</scope>
    <source>
        <strain evidence="6 7">GEM5</strain>
    </source>
</reference>
<keyword evidence="4" id="KW-1133">Transmembrane helix</keyword>
<feature type="coiled-coil region" evidence="3">
    <location>
        <begin position="138"/>
        <end position="179"/>
    </location>
</feature>
<keyword evidence="4" id="KW-0812">Transmembrane</keyword>
<dbReference type="PANTHER" id="PTHR34220">
    <property type="entry name" value="SENSOR HISTIDINE KINASE YPDA"/>
    <property type="match status" value="1"/>
</dbReference>
<evidence type="ECO:0000259" key="5">
    <source>
        <dbReference type="PROSITE" id="PS50109"/>
    </source>
</evidence>
<dbReference type="SUPFAM" id="SSF55874">
    <property type="entry name" value="ATPase domain of HSP90 chaperone/DNA topoisomerase II/histidine kinase"/>
    <property type="match status" value="1"/>
</dbReference>
<dbReference type="Pfam" id="PF02518">
    <property type="entry name" value="HATPase_c"/>
    <property type="match status" value="1"/>
</dbReference>
<dbReference type="InterPro" id="IPR003594">
    <property type="entry name" value="HATPase_dom"/>
</dbReference>
<evidence type="ECO:0000313" key="7">
    <source>
        <dbReference type="Proteomes" id="UP000321413"/>
    </source>
</evidence>
<dbReference type="PANTHER" id="PTHR34220:SF9">
    <property type="entry name" value="SIGNAL TRANSDUCTION HISTIDINE KINASE INTERNAL REGION DOMAIN-CONTAINING PROTEIN"/>
    <property type="match status" value="1"/>
</dbReference>
<dbReference type="InterPro" id="IPR010559">
    <property type="entry name" value="Sig_transdc_His_kin_internal"/>
</dbReference>
<dbReference type="RefSeq" id="WP_147935523.1">
    <property type="nucleotide sequence ID" value="NZ_VPFD01000015.1"/>
</dbReference>